<dbReference type="Pfam" id="PF13673">
    <property type="entry name" value="Acetyltransf_10"/>
    <property type="match status" value="1"/>
</dbReference>
<dbReference type="RefSeq" id="WP_067480460.1">
    <property type="nucleotide sequence ID" value="NZ_BSWU01000012.1"/>
</dbReference>
<evidence type="ECO:0000313" key="2">
    <source>
        <dbReference type="Proteomes" id="UP000078516"/>
    </source>
</evidence>
<sequence length="153" mass="17777">MLTHKKAVLDDYPKVLEVWGKSVKETHNFLSQKDFVFYQEAIPNYLNAVELLLWYDDEQLLGFSGTQDEELAMLFLNPEFMGKKYGSKILVWLLENKNIQKIDVNAQNKNAKAFYLKHGFTIDSEDQIDGFGKNYPILHLVKQSENEKEGVDK</sequence>
<dbReference type="EMBL" id="LWMN01000001">
    <property type="protein sequence ID" value="OAQ56886.1"/>
    <property type="molecule type" value="Genomic_DNA"/>
</dbReference>
<dbReference type="GeneID" id="77487755"/>
<gene>
    <name evidence="1" type="ORF">A6E74_00490</name>
</gene>
<dbReference type="PANTHER" id="PTHR43800">
    <property type="entry name" value="PEPTIDYL-LYSINE N-ACETYLTRANSFERASE YJAB"/>
    <property type="match status" value="1"/>
</dbReference>
<dbReference type="CDD" id="cd04301">
    <property type="entry name" value="NAT_SF"/>
    <property type="match status" value="1"/>
</dbReference>
<protein>
    <submittedName>
        <fullName evidence="1">Acetyltransferase</fullName>
    </submittedName>
</protein>
<keyword evidence="1" id="KW-0808">Transferase</keyword>
<name>A0A179EUF8_ENTTH</name>
<dbReference type="InterPro" id="IPR016181">
    <property type="entry name" value="Acyl_CoA_acyltransferase"/>
</dbReference>
<dbReference type="SUPFAM" id="SSF55729">
    <property type="entry name" value="Acyl-CoA N-acyltransferases (Nat)"/>
    <property type="match status" value="1"/>
</dbReference>
<evidence type="ECO:0000313" key="1">
    <source>
        <dbReference type="EMBL" id="OAQ56886.1"/>
    </source>
</evidence>
<comment type="caution">
    <text evidence="1">The sequence shown here is derived from an EMBL/GenBank/DDBJ whole genome shotgun (WGS) entry which is preliminary data.</text>
</comment>
<accession>A0A179EUF8</accession>
<dbReference type="PANTHER" id="PTHR43800:SF1">
    <property type="entry name" value="PEPTIDYL-LYSINE N-ACETYLTRANSFERASE YJAB"/>
    <property type="match status" value="1"/>
</dbReference>
<dbReference type="Gene3D" id="3.40.630.30">
    <property type="match status" value="1"/>
</dbReference>
<dbReference type="AlphaFoldDB" id="A0A179EUF8"/>
<proteinExistence type="predicted"/>
<dbReference type="KEGG" id="eth:CK496_08880"/>
<organism evidence="1 2">
    <name type="scientific">Enterococcus thailandicus</name>
    <dbReference type="NCBI Taxonomy" id="417368"/>
    <lineage>
        <taxon>Bacteria</taxon>
        <taxon>Bacillati</taxon>
        <taxon>Bacillota</taxon>
        <taxon>Bacilli</taxon>
        <taxon>Lactobacillales</taxon>
        <taxon>Enterococcaceae</taxon>
        <taxon>Enterococcus</taxon>
    </lineage>
</organism>
<keyword evidence="2" id="KW-1185">Reference proteome</keyword>
<reference evidence="1 2" key="1">
    <citation type="submission" date="2016-04" db="EMBL/GenBank/DDBJ databases">
        <title>Draft genome of an Enterococcus thailandicus strain isolated from bovine feces.</title>
        <authorList>
            <person name="Beukers A.G."/>
            <person name="Zaheer R."/>
            <person name="Goji N."/>
            <person name="Cook S.R."/>
            <person name="Amoako K."/>
            <person name="Chaves A.V."/>
            <person name="Ward M.P."/>
            <person name="Mcallister T.A."/>
        </authorList>
    </citation>
    <scope>NUCLEOTIDE SEQUENCE [LARGE SCALE GENOMIC DNA]</scope>
    <source>
        <strain evidence="1 2">F0711D 46</strain>
    </source>
</reference>
<dbReference type="PROSITE" id="PS51186">
    <property type="entry name" value="GNAT"/>
    <property type="match status" value="1"/>
</dbReference>
<dbReference type="Proteomes" id="UP000078516">
    <property type="component" value="Unassembled WGS sequence"/>
</dbReference>
<dbReference type="GO" id="GO:0016747">
    <property type="term" value="F:acyltransferase activity, transferring groups other than amino-acyl groups"/>
    <property type="evidence" value="ECO:0007669"/>
    <property type="project" value="InterPro"/>
</dbReference>
<dbReference type="InterPro" id="IPR000182">
    <property type="entry name" value="GNAT_dom"/>
</dbReference>